<dbReference type="EMBL" id="CM012444">
    <property type="protein sequence ID" value="RVE69608.1"/>
    <property type="molecule type" value="Genomic_DNA"/>
</dbReference>
<evidence type="ECO:0000313" key="1">
    <source>
        <dbReference type="EMBL" id="RVE69608.1"/>
    </source>
</evidence>
<proteinExistence type="predicted"/>
<gene>
    <name evidence="1" type="ORF">OJAV_G00079610</name>
</gene>
<keyword evidence="2" id="KW-1185">Reference proteome</keyword>
<protein>
    <submittedName>
        <fullName evidence="1">Uncharacterized protein</fullName>
    </submittedName>
</protein>
<dbReference type="AlphaFoldDB" id="A0A437D408"/>
<name>A0A437D408_ORYJA</name>
<reference evidence="1 2" key="1">
    <citation type="submission" date="2018-11" db="EMBL/GenBank/DDBJ databases">
        <authorList>
            <person name="Lopez-Roques C."/>
            <person name="Donnadieu C."/>
            <person name="Bouchez O."/>
            <person name="Klopp C."/>
            <person name="Cabau C."/>
            <person name="Zahm M."/>
        </authorList>
    </citation>
    <scope>NUCLEOTIDE SEQUENCE [LARGE SCALE GENOMIC DNA]</scope>
    <source>
        <strain evidence="1">RS831</strain>
        <tissue evidence="1">Whole body</tissue>
    </source>
</reference>
<evidence type="ECO:0000313" key="2">
    <source>
        <dbReference type="Proteomes" id="UP000283210"/>
    </source>
</evidence>
<reference evidence="1 2" key="2">
    <citation type="submission" date="2019-01" db="EMBL/GenBank/DDBJ databases">
        <title>A chromosome length genome reference of the Java medaka (oryzias javanicus).</title>
        <authorList>
            <person name="Herpin A."/>
            <person name="Takehana Y."/>
            <person name="Naruse K."/>
            <person name="Ansai S."/>
            <person name="Kawaguchi M."/>
        </authorList>
    </citation>
    <scope>NUCLEOTIDE SEQUENCE [LARGE SCALE GENOMIC DNA]</scope>
    <source>
        <strain evidence="1">RS831</strain>
        <tissue evidence="1">Whole body</tissue>
    </source>
</reference>
<organism evidence="1 2">
    <name type="scientific">Oryzias javanicus</name>
    <name type="common">Javanese ricefish</name>
    <name type="synonym">Aplocheilus javanicus</name>
    <dbReference type="NCBI Taxonomy" id="123683"/>
    <lineage>
        <taxon>Eukaryota</taxon>
        <taxon>Metazoa</taxon>
        <taxon>Chordata</taxon>
        <taxon>Craniata</taxon>
        <taxon>Vertebrata</taxon>
        <taxon>Euteleostomi</taxon>
        <taxon>Actinopterygii</taxon>
        <taxon>Neopterygii</taxon>
        <taxon>Teleostei</taxon>
        <taxon>Neoteleostei</taxon>
        <taxon>Acanthomorphata</taxon>
        <taxon>Ovalentaria</taxon>
        <taxon>Atherinomorphae</taxon>
        <taxon>Beloniformes</taxon>
        <taxon>Adrianichthyidae</taxon>
        <taxon>Oryziinae</taxon>
        <taxon>Oryzias</taxon>
    </lineage>
</organism>
<sequence length="104" mass="11875">MSAQALEDTFKHIHTLTRPCTRAHASAHCRTDWRWHLRKRRRRGRALLSALHPAASETERPGSAGCLLIELNSQGWKVQKTNLWIIIRGSVTAQHPASEYLRLS</sequence>
<accession>A0A437D408</accession>
<dbReference type="Proteomes" id="UP000283210">
    <property type="component" value="Chromosome 8"/>
</dbReference>